<dbReference type="OrthoDB" id="8617320at2"/>
<feature type="transmembrane region" description="Helical" evidence="1">
    <location>
        <begin position="137"/>
        <end position="159"/>
    </location>
</feature>
<organism evidence="2 3">
    <name type="scientific">Aminomonas paucivorans DSM 12260</name>
    <dbReference type="NCBI Taxonomy" id="584708"/>
    <lineage>
        <taxon>Bacteria</taxon>
        <taxon>Thermotogati</taxon>
        <taxon>Synergistota</taxon>
        <taxon>Synergistia</taxon>
        <taxon>Synergistales</taxon>
        <taxon>Synergistaceae</taxon>
        <taxon>Aminomonas</taxon>
    </lineage>
</organism>
<gene>
    <name evidence="2" type="ORF">Apau_2082</name>
</gene>
<keyword evidence="1" id="KW-0472">Membrane</keyword>
<name>E3CY06_9BACT</name>
<feature type="transmembrane region" description="Helical" evidence="1">
    <location>
        <begin position="373"/>
        <end position="403"/>
    </location>
</feature>
<dbReference type="HOGENOM" id="CLU_395697_0_0_0"/>
<feature type="transmembrane region" description="Helical" evidence="1">
    <location>
        <begin position="64"/>
        <end position="90"/>
    </location>
</feature>
<sequence>MMGFLYVLLCFAVGWALTGRFLPELRSPELNVHRRLGTRWFLGEERYPDAVRAGAALDVAVRPWLLVLVSSYLIGTIGVTWAAYLGAYLLRGTGDPLGAGNGVAFVLGAGILIAEGLRRRPSLPVPRSMGSWVRENRAELVFLGATVLVSWGLCSLTLFRRGDEICMGMTVFGDFTTHIAQARSFSLGRNFPTEYVFFADGTIRYHFLFQFLCGNLEYLGMPLVWAYNLQSVLAFTAMAALLYQLAVATSGSRLVGFLTCFLGFFRSSFALFVFLWELPPGTSALKAILQVDRFIGRTPHEDWGLWNQNVFVNQRHLPLGVAVLLLVVLVMLPLFADLWDRLSREGREGAGDLLRGAWGEGVSWMPERWGRPLFLGVLLGASGFWNGAALLAALLILFVLAWGSDHRLEYLVLAGVALALAQAQKAFFFQGAAGIHPSIYLGFLTPEKTLKGLIFYYVELFGILPAVGLVALLCAPFRGRGCFALAAAAPLVFANAVSLTPDINVNHKYLFIAVLVGNVLVAFLLGEMMRFRKTWFAAWGLVAVLLSTGVVDLLALHNKNVPERAIAIQEKAPLKLWAQEHLDPNGVILSKNYYMHPVLAAGRKLFNGWQYYTWSAGYDTATRDRVVKEVLEGTVPERLEALLRENRIRYVLVDRDTRREYRVNDGLLRREASTPGGCLEQLYDDGDTVVYGVKER</sequence>
<keyword evidence="3" id="KW-1185">Reference proteome</keyword>
<feature type="transmembrane region" description="Helical" evidence="1">
    <location>
        <begin position="254"/>
        <end position="276"/>
    </location>
</feature>
<feature type="transmembrane region" description="Helical" evidence="1">
    <location>
        <begin position="225"/>
        <end position="248"/>
    </location>
</feature>
<keyword evidence="1" id="KW-1133">Transmembrane helix</keyword>
<feature type="transmembrane region" description="Helical" evidence="1">
    <location>
        <begin position="482"/>
        <end position="501"/>
    </location>
</feature>
<dbReference type="STRING" id="584708.Apau_2082"/>
<evidence type="ECO:0000256" key="1">
    <source>
        <dbReference type="SAM" id="Phobius"/>
    </source>
</evidence>
<dbReference type="eggNOG" id="COG5427">
    <property type="taxonomic scope" value="Bacteria"/>
</dbReference>
<feature type="transmembrane region" description="Helical" evidence="1">
    <location>
        <begin position="410"/>
        <end position="433"/>
    </location>
</feature>
<dbReference type="PaxDb" id="584708-Apau_2082"/>
<feature type="transmembrane region" description="Helical" evidence="1">
    <location>
        <begin position="507"/>
        <end position="525"/>
    </location>
</feature>
<dbReference type="EMBL" id="CM001022">
    <property type="protein sequence ID" value="EFQ24493.1"/>
    <property type="molecule type" value="Genomic_DNA"/>
</dbReference>
<feature type="transmembrane region" description="Helical" evidence="1">
    <location>
        <begin position="97"/>
        <end position="117"/>
    </location>
</feature>
<keyword evidence="1" id="KW-0812">Transmembrane</keyword>
<dbReference type="Proteomes" id="UP000005096">
    <property type="component" value="Chromosome"/>
</dbReference>
<evidence type="ECO:0000313" key="3">
    <source>
        <dbReference type="Proteomes" id="UP000005096"/>
    </source>
</evidence>
<feature type="transmembrane region" description="Helical" evidence="1">
    <location>
        <begin position="453"/>
        <end position="475"/>
    </location>
</feature>
<evidence type="ECO:0000313" key="2">
    <source>
        <dbReference type="EMBL" id="EFQ24493.1"/>
    </source>
</evidence>
<dbReference type="RefSeq" id="WP_006301733.1">
    <property type="nucleotide sequence ID" value="NZ_CM001022.1"/>
</dbReference>
<dbReference type="AlphaFoldDB" id="E3CY06"/>
<accession>E3CY06</accession>
<feature type="transmembrane region" description="Helical" evidence="1">
    <location>
        <begin position="317"/>
        <end position="336"/>
    </location>
</feature>
<feature type="transmembrane region" description="Helical" evidence="1">
    <location>
        <begin position="537"/>
        <end position="556"/>
    </location>
</feature>
<evidence type="ECO:0008006" key="4">
    <source>
        <dbReference type="Google" id="ProtNLM"/>
    </source>
</evidence>
<proteinExistence type="predicted"/>
<reference evidence="2 3" key="1">
    <citation type="journal article" date="2010" name="Stand. Genomic Sci.">
        <title>Non-contiguous finished genome sequence of Aminomonas paucivorans type strain (GLU-3).</title>
        <authorList>
            <person name="Pitluck S."/>
            <person name="Yasawong M."/>
            <person name="Held B."/>
            <person name="Lapidus A."/>
            <person name="Nolan M."/>
            <person name="Copeland A."/>
            <person name="Lucas S."/>
            <person name="Del Rio T.G."/>
            <person name="Tice H."/>
            <person name="Cheng J.F."/>
            <person name="Chertkov O."/>
            <person name="Goodwin L."/>
            <person name="Tapia R."/>
            <person name="Han C."/>
            <person name="Liolios K."/>
            <person name="Ivanova N."/>
            <person name="Mavromatis K."/>
            <person name="Ovchinnikova G."/>
            <person name="Pati A."/>
            <person name="Chen A."/>
            <person name="Palaniappan K."/>
            <person name="Land M."/>
            <person name="Hauser L."/>
            <person name="Chang Y.J."/>
            <person name="Jeffries C.D."/>
            <person name="Pukall R."/>
            <person name="Spring S."/>
            <person name="Rohde M."/>
            <person name="Sikorski J."/>
            <person name="Goker M."/>
            <person name="Woyke T."/>
            <person name="Bristow J."/>
            <person name="Eisen J.A."/>
            <person name="Markowitz V."/>
            <person name="Hugenholtz P."/>
            <person name="Kyrpides N.C."/>
            <person name="Klenk H.P."/>
        </authorList>
    </citation>
    <scope>NUCLEOTIDE SEQUENCE [LARGE SCALE GENOMIC DNA]</scope>
    <source>
        <strain evidence="2 3">DSM 12260</strain>
    </source>
</reference>
<protein>
    <recommendedName>
        <fullName evidence="4">YYY membrane protein</fullName>
    </recommendedName>
</protein>